<dbReference type="PANTHER" id="PTHR43081:SF19">
    <property type="entry name" value="PH-SENSITIVE ADENYLATE CYCLASE RV1264"/>
    <property type="match status" value="1"/>
</dbReference>
<evidence type="ECO:0000259" key="1">
    <source>
        <dbReference type="PROSITE" id="PS50125"/>
    </source>
</evidence>
<keyword evidence="3" id="KW-1185">Reference proteome</keyword>
<reference evidence="2 3" key="1">
    <citation type="submission" date="2020-02" db="EMBL/GenBank/DDBJ databases">
        <title>complete genome sequence of Rhodobacteraceae bacterium.</title>
        <authorList>
            <person name="Park J."/>
            <person name="Kim Y.-S."/>
            <person name="Kim K.-H."/>
        </authorList>
    </citation>
    <scope>NUCLEOTIDE SEQUENCE [LARGE SCALE GENOMIC DNA]</scope>
    <source>
        <strain evidence="2 3">RR4-56</strain>
    </source>
</reference>
<dbReference type="InterPro" id="IPR001054">
    <property type="entry name" value="A/G_cyclase"/>
</dbReference>
<dbReference type="Proteomes" id="UP000503336">
    <property type="component" value="Chromosome"/>
</dbReference>
<dbReference type="EMBL" id="CP049056">
    <property type="protein sequence ID" value="QIE57728.1"/>
    <property type="molecule type" value="Genomic_DNA"/>
</dbReference>
<name>A0A7M3T6U7_9RHOB</name>
<dbReference type="SUPFAM" id="SSF55073">
    <property type="entry name" value="Nucleotide cyclase"/>
    <property type="match status" value="1"/>
</dbReference>
<dbReference type="PROSITE" id="PS50125">
    <property type="entry name" value="GUANYLATE_CYCLASE_2"/>
    <property type="match status" value="1"/>
</dbReference>
<feature type="domain" description="Guanylate cyclase" evidence="1">
    <location>
        <begin position="1"/>
        <end position="114"/>
    </location>
</feature>
<dbReference type="KEGG" id="hdh:G5B40_03005"/>
<dbReference type="Gene3D" id="3.40.50.10070">
    <property type="entry name" value="TolB, N-terminal domain"/>
    <property type="match status" value="1"/>
</dbReference>
<dbReference type="PANTHER" id="PTHR43081">
    <property type="entry name" value="ADENYLATE CYCLASE, TERMINAL-DIFFERENTIATION SPECIFIC-RELATED"/>
    <property type="match status" value="1"/>
</dbReference>
<protein>
    <submittedName>
        <fullName evidence="2">Adenylate/guanylate cyclase domain-containing protein</fullName>
    </submittedName>
</protein>
<dbReference type="Gene3D" id="1.25.40.10">
    <property type="entry name" value="Tetratricopeptide repeat domain"/>
    <property type="match status" value="1"/>
</dbReference>
<evidence type="ECO:0000313" key="3">
    <source>
        <dbReference type="Proteomes" id="UP000503336"/>
    </source>
</evidence>
<sequence>MIADVVGFSRLMEADEAGALGALNTRWKEVLDPMAREQGGRIVKFMGDGVLVEFASVINAVAGALAFQRGMAELNEGLPEDRQMHFRVGVNFGDVIGEGADIYGDGVNIAARLEPLAAPGGICVSGKVREEVEGKLDCVFADQGEQTLKNISRPIRVWRVATAGEEAAAAPLLSLPDRPSIAVVPFQNMSADPEQDYFADGMVEDIITELSRFKGLFVISRNSSFAYKAAQIDIKRVGRELGVRYVLEGSVRKAGARLRITGQLIDAATGVHLWADRFDGALEDVFELQDQVTARVVGAIAPRVEAAEIERAARKPTGSLDALDHYLRGLAGFNRFCPEGNRAALEAFTSAIALDPGYAAALGMAARTYVQRMGFAWTDELPVDRERAVRLARAAAAHGPDDGVALAAAGFTLIFFDEVADGDAYLEQAVDLCPNLAWGWHISGFAKALMGEIDHVVERARRALRLSPQDPQAFAMQSVVALGQLLTGREEEALATALSAQRLRPHFLTAACIAAVSAARLGREAEAARALATVREISPALRVSTLSEIWAFQRETERALWAEGLRKAGLPE</sequence>
<proteinExistence type="predicted"/>
<dbReference type="GO" id="GO:0035556">
    <property type="term" value="P:intracellular signal transduction"/>
    <property type="evidence" value="ECO:0007669"/>
    <property type="project" value="InterPro"/>
</dbReference>
<gene>
    <name evidence="2" type="ORF">G5B40_03005</name>
</gene>
<dbReference type="SUPFAM" id="SSF48452">
    <property type="entry name" value="TPR-like"/>
    <property type="match status" value="1"/>
</dbReference>
<dbReference type="Gene3D" id="3.30.70.1230">
    <property type="entry name" value="Nucleotide cyclase"/>
    <property type="match status" value="1"/>
</dbReference>
<dbReference type="CDD" id="cd07302">
    <property type="entry name" value="CHD"/>
    <property type="match status" value="1"/>
</dbReference>
<dbReference type="InterPro" id="IPR029787">
    <property type="entry name" value="Nucleotide_cyclase"/>
</dbReference>
<dbReference type="GO" id="GO:0006171">
    <property type="term" value="P:cAMP biosynthetic process"/>
    <property type="evidence" value="ECO:0007669"/>
    <property type="project" value="TreeGrafter"/>
</dbReference>
<dbReference type="AlphaFoldDB" id="A0A7M3T6U7"/>
<evidence type="ECO:0000313" key="2">
    <source>
        <dbReference type="EMBL" id="QIE57728.1"/>
    </source>
</evidence>
<organism evidence="2 3">
    <name type="scientific">Pikeienuella piscinae</name>
    <dbReference type="NCBI Taxonomy" id="2748098"/>
    <lineage>
        <taxon>Bacteria</taxon>
        <taxon>Pseudomonadati</taxon>
        <taxon>Pseudomonadota</taxon>
        <taxon>Alphaproteobacteria</taxon>
        <taxon>Rhodobacterales</taxon>
        <taxon>Paracoccaceae</taxon>
        <taxon>Pikeienuella</taxon>
    </lineage>
</organism>
<dbReference type="GO" id="GO:0004016">
    <property type="term" value="F:adenylate cyclase activity"/>
    <property type="evidence" value="ECO:0007669"/>
    <property type="project" value="UniProtKB-ARBA"/>
</dbReference>
<dbReference type="Pfam" id="PF00211">
    <property type="entry name" value="Guanylate_cyc"/>
    <property type="match status" value="1"/>
</dbReference>
<dbReference type="InterPro" id="IPR050697">
    <property type="entry name" value="Adenylyl/Guanylyl_Cyclase_3/4"/>
</dbReference>
<accession>A0A7M3T6U7</accession>
<dbReference type="InterPro" id="IPR011990">
    <property type="entry name" value="TPR-like_helical_dom_sf"/>
</dbReference>